<keyword evidence="10" id="KW-1185">Reference proteome</keyword>
<evidence type="ECO:0000256" key="4">
    <source>
        <dbReference type="ARBA" id="ARBA00022692"/>
    </source>
</evidence>
<dbReference type="RefSeq" id="WP_249303689.1">
    <property type="nucleotide sequence ID" value="NZ_CP060634.1"/>
</dbReference>
<accession>A0A7G9G654</accession>
<dbReference type="PANTHER" id="PTHR30151:SF19">
    <property type="entry name" value="ABC TRANSPORTER PERMEASE"/>
    <property type="match status" value="1"/>
</dbReference>
<comment type="subcellular location">
    <subcellularLocation>
        <location evidence="1 7">Cell membrane</location>
        <topology evidence="1 7">Multi-pass membrane protein</topology>
    </subcellularLocation>
</comment>
<keyword evidence="6 7" id="KW-0472">Membrane</keyword>
<feature type="domain" description="ABC transmembrane type-1" evidence="8">
    <location>
        <begin position="75"/>
        <end position="255"/>
    </location>
</feature>
<feature type="transmembrane region" description="Helical" evidence="7">
    <location>
        <begin position="236"/>
        <end position="255"/>
    </location>
</feature>
<keyword evidence="2 7" id="KW-0813">Transport</keyword>
<feature type="transmembrane region" description="Helical" evidence="7">
    <location>
        <begin position="200"/>
        <end position="216"/>
    </location>
</feature>
<dbReference type="PROSITE" id="PS50928">
    <property type="entry name" value="ABC_TM1"/>
    <property type="match status" value="1"/>
</dbReference>
<evidence type="ECO:0000256" key="2">
    <source>
        <dbReference type="ARBA" id="ARBA00022448"/>
    </source>
</evidence>
<comment type="similarity">
    <text evidence="7">Belongs to the binding-protein-dependent transport system permease family.</text>
</comment>
<reference evidence="9 10" key="1">
    <citation type="submission" date="2020-08" db="EMBL/GenBank/DDBJ databases">
        <authorList>
            <person name="Liu C."/>
            <person name="Sun Q."/>
        </authorList>
    </citation>
    <scope>NUCLEOTIDE SEQUENCE [LARGE SCALE GENOMIC DNA]</scope>
    <source>
        <strain evidence="9 10">NSJ-38</strain>
    </source>
</reference>
<evidence type="ECO:0000256" key="6">
    <source>
        <dbReference type="ARBA" id="ARBA00023136"/>
    </source>
</evidence>
<keyword evidence="4 7" id="KW-0812">Transmembrane</keyword>
<dbReference type="InterPro" id="IPR035906">
    <property type="entry name" value="MetI-like_sf"/>
</dbReference>
<dbReference type="CDD" id="cd06261">
    <property type="entry name" value="TM_PBP2"/>
    <property type="match status" value="1"/>
</dbReference>
<dbReference type="GO" id="GO:0055085">
    <property type="term" value="P:transmembrane transport"/>
    <property type="evidence" value="ECO:0007669"/>
    <property type="project" value="InterPro"/>
</dbReference>
<dbReference type="PANTHER" id="PTHR30151">
    <property type="entry name" value="ALKANE SULFONATE ABC TRANSPORTER-RELATED, MEMBRANE SUBUNIT"/>
    <property type="match status" value="1"/>
</dbReference>
<dbReference type="SUPFAM" id="SSF161098">
    <property type="entry name" value="MetI-like"/>
    <property type="match status" value="1"/>
</dbReference>
<evidence type="ECO:0000313" key="9">
    <source>
        <dbReference type="EMBL" id="QNM06286.1"/>
    </source>
</evidence>
<dbReference type="InterPro" id="IPR000515">
    <property type="entry name" value="MetI-like"/>
</dbReference>
<dbReference type="Gene3D" id="1.10.3720.10">
    <property type="entry name" value="MetI-like"/>
    <property type="match status" value="1"/>
</dbReference>
<evidence type="ECO:0000313" key="10">
    <source>
        <dbReference type="Proteomes" id="UP000515823"/>
    </source>
</evidence>
<dbReference type="AlphaFoldDB" id="A0A7G9G654"/>
<evidence type="ECO:0000256" key="5">
    <source>
        <dbReference type="ARBA" id="ARBA00022989"/>
    </source>
</evidence>
<evidence type="ECO:0000256" key="7">
    <source>
        <dbReference type="RuleBase" id="RU363032"/>
    </source>
</evidence>
<dbReference type="GO" id="GO:0005886">
    <property type="term" value="C:plasma membrane"/>
    <property type="evidence" value="ECO:0007669"/>
    <property type="project" value="UniProtKB-SubCell"/>
</dbReference>
<sequence length="266" mass="29563">MDNSLSKAQVAYLRARSRHKRLVLIGQILLFILFIGAWELTARIGLLNDFIFSSPSRMITCFIQMTEDFSIFRHIGVTLAETIGSFFLVMAIGLLAAMLLWLSPTLSELLEPYLVMLNSLPKSALAPVLIVWLGNNVKTIVVAAISVAVFGSIMTLHTGFRSVDQDKIKLIYTLGGRKRDVLKKVLVPSAVPLIINNMKVNIGLCLVGVIIGEFLAADKGLGYLIIYGSQVFKMDIVMMSIVILCIISMGLYRIIGMLEKRYVKRH</sequence>
<evidence type="ECO:0000256" key="3">
    <source>
        <dbReference type="ARBA" id="ARBA00022475"/>
    </source>
</evidence>
<feature type="transmembrane region" description="Helical" evidence="7">
    <location>
        <begin position="21"/>
        <end position="38"/>
    </location>
</feature>
<evidence type="ECO:0000256" key="1">
    <source>
        <dbReference type="ARBA" id="ARBA00004651"/>
    </source>
</evidence>
<dbReference type="Pfam" id="PF00528">
    <property type="entry name" value="BPD_transp_1"/>
    <property type="match status" value="1"/>
</dbReference>
<dbReference type="Proteomes" id="UP000515823">
    <property type="component" value="Chromosome"/>
</dbReference>
<keyword evidence="3" id="KW-1003">Cell membrane</keyword>
<proteinExistence type="inferred from homology"/>
<dbReference type="EMBL" id="CP060634">
    <property type="protein sequence ID" value="QNM06286.1"/>
    <property type="molecule type" value="Genomic_DNA"/>
</dbReference>
<evidence type="ECO:0000259" key="8">
    <source>
        <dbReference type="PROSITE" id="PS50928"/>
    </source>
</evidence>
<organism evidence="9 10">
    <name type="scientific">Qiania dongpingensis</name>
    <dbReference type="NCBI Taxonomy" id="2763669"/>
    <lineage>
        <taxon>Bacteria</taxon>
        <taxon>Bacillati</taxon>
        <taxon>Bacillota</taxon>
        <taxon>Clostridia</taxon>
        <taxon>Lachnospirales</taxon>
        <taxon>Lachnospiraceae</taxon>
        <taxon>Qiania</taxon>
    </lineage>
</organism>
<keyword evidence="5 7" id="KW-1133">Transmembrane helix</keyword>
<protein>
    <submittedName>
        <fullName evidence="9">ABC transporter permease</fullName>
    </submittedName>
</protein>
<feature type="transmembrane region" description="Helical" evidence="7">
    <location>
        <begin position="140"/>
        <end position="160"/>
    </location>
</feature>
<gene>
    <name evidence="9" type="ORF">H9Q78_03850</name>
</gene>
<dbReference type="KEGG" id="qdo:H9Q78_03850"/>
<feature type="transmembrane region" description="Helical" evidence="7">
    <location>
        <begin position="83"/>
        <end position="102"/>
    </location>
</feature>
<feature type="transmembrane region" description="Helical" evidence="7">
    <location>
        <begin position="114"/>
        <end position="134"/>
    </location>
</feature>
<name>A0A7G9G654_9FIRM</name>